<comment type="caution">
    <text evidence="3">The sequence shown here is derived from an EMBL/GenBank/DDBJ whole genome shotgun (WGS) entry which is preliminary data.</text>
</comment>
<keyword evidence="4" id="KW-1185">Reference proteome</keyword>
<dbReference type="Proteomes" id="UP000275267">
    <property type="component" value="Unassembled WGS sequence"/>
</dbReference>
<dbReference type="PANTHER" id="PTHR31672">
    <property type="entry name" value="BNACNNG10540D PROTEIN"/>
    <property type="match status" value="1"/>
</dbReference>
<dbReference type="PANTHER" id="PTHR31672:SF13">
    <property type="entry name" value="F-BOX PROTEIN CPR30-LIKE"/>
    <property type="match status" value="1"/>
</dbReference>
<evidence type="ECO:0000313" key="3">
    <source>
        <dbReference type="EMBL" id="RLM64910.1"/>
    </source>
</evidence>
<dbReference type="InterPro" id="IPR013187">
    <property type="entry name" value="F-box-assoc_dom_typ3"/>
</dbReference>
<dbReference type="EMBL" id="PQIB02000015">
    <property type="protein sequence ID" value="RLM64910.1"/>
    <property type="molecule type" value="Genomic_DNA"/>
</dbReference>
<feature type="domain" description="F-box associated beta-propeller type 3" evidence="2">
    <location>
        <begin position="142"/>
        <end position="336"/>
    </location>
</feature>
<dbReference type="OrthoDB" id="693285at2759"/>
<dbReference type="STRING" id="4540.A0A3L6PXL9"/>
<proteinExistence type="predicted"/>
<dbReference type="AlphaFoldDB" id="A0A3L6PXL9"/>
<evidence type="ECO:0000259" key="2">
    <source>
        <dbReference type="Pfam" id="PF08268"/>
    </source>
</evidence>
<accession>A0A3L6PXL9</accession>
<gene>
    <name evidence="3" type="ORF">C2845_PM16G18360</name>
</gene>
<organism evidence="3 4">
    <name type="scientific">Panicum miliaceum</name>
    <name type="common">Proso millet</name>
    <name type="synonym">Broomcorn millet</name>
    <dbReference type="NCBI Taxonomy" id="4540"/>
    <lineage>
        <taxon>Eukaryota</taxon>
        <taxon>Viridiplantae</taxon>
        <taxon>Streptophyta</taxon>
        <taxon>Embryophyta</taxon>
        <taxon>Tracheophyta</taxon>
        <taxon>Spermatophyta</taxon>
        <taxon>Magnoliopsida</taxon>
        <taxon>Liliopsida</taxon>
        <taxon>Poales</taxon>
        <taxon>Poaceae</taxon>
        <taxon>PACMAD clade</taxon>
        <taxon>Panicoideae</taxon>
        <taxon>Panicodae</taxon>
        <taxon>Paniceae</taxon>
        <taxon>Panicinae</taxon>
        <taxon>Panicum</taxon>
        <taxon>Panicum sect. Panicum</taxon>
    </lineage>
</organism>
<feature type="region of interest" description="Disordered" evidence="1">
    <location>
        <begin position="1"/>
        <end position="40"/>
    </location>
</feature>
<protein>
    <recommendedName>
        <fullName evidence="2">F-box associated beta-propeller type 3 domain-containing protein</fullName>
    </recommendedName>
</protein>
<dbReference type="NCBIfam" id="TIGR01640">
    <property type="entry name" value="F_box_assoc_1"/>
    <property type="match status" value="1"/>
</dbReference>
<reference evidence="4" key="1">
    <citation type="journal article" date="2019" name="Nat. Commun.">
        <title>The genome of broomcorn millet.</title>
        <authorList>
            <person name="Zou C."/>
            <person name="Miki D."/>
            <person name="Li D."/>
            <person name="Tang Q."/>
            <person name="Xiao L."/>
            <person name="Rajput S."/>
            <person name="Deng P."/>
            <person name="Jia W."/>
            <person name="Huang R."/>
            <person name="Zhang M."/>
            <person name="Sun Y."/>
            <person name="Hu J."/>
            <person name="Fu X."/>
            <person name="Schnable P.S."/>
            <person name="Li F."/>
            <person name="Zhang H."/>
            <person name="Feng B."/>
            <person name="Zhu X."/>
            <person name="Liu R."/>
            <person name="Schnable J.C."/>
            <person name="Zhu J.-K."/>
            <person name="Zhang H."/>
        </authorList>
    </citation>
    <scope>NUCLEOTIDE SEQUENCE [LARGE SCALE GENOMIC DNA]</scope>
</reference>
<feature type="compositionally biased region" description="Basic and acidic residues" evidence="1">
    <location>
        <begin position="1"/>
        <end position="18"/>
    </location>
</feature>
<dbReference type="InterPro" id="IPR050796">
    <property type="entry name" value="SCF_F-box_component"/>
</dbReference>
<name>A0A3L6PXL9_PANMI</name>
<dbReference type="InterPro" id="IPR017451">
    <property type="entry name" value="F-box-assoc_interact_dom"/>
</dbReference>
<evidence type="ECO:0000256" key="1">
    <source>
        <dbReference type="SAM" id="MobiDB-lite"/>
    </source>
</evidence>
<sequence length="516" mass="57874">MERKAGEDEIIAEEREKAAPSAPHPGKRKRPATDGSPDDAVLSDGVIGSILARLPARTAVACMALSRRHRRLIRSPEFRSLHRRLGAPLPRPHIAYVAKAPGRLGNWGRVSDFHGFHVAGAGLGGGDAPMRALAGGRYLKKQYINTCNGVVLLAGAAKSKHPTCVLWNPAVAADDKEVAVPCPPKGSCRILGLGYGRRSKIYKLLLWRRWRLECEPPKKLYSKELLVYTLGRAQEQPRSLMVFPAGMSGAITPESLYLDGTIYILHDCRTSVVIAFDVDDETVTTIDMPGERDPDWPWHARSTLMEMSGRLCVATNHGHHRAALWLLTADRRWEQRCVLGDERHVDNEDDGPSADRCQMAGVWDCDSVLAMYLDFRIGDYDKMCLYHVANGEMFKAELPRDLTPEREDFAMCWGYKPTLVSPGSIVGDELGQDESRRDQMADIMEALKLASEKDKRKGHEETLFTVSFMEFMVRIMRRLPDRMQDVLEMPMLNPGDSGLFFENASFSRMQHIYLTN</sequence>
<dbReference type="Pfam" id="PF08268">
    <property type="entry name" value="FBA_3"/>
    <property type="match status" value="1"/>
</dbReference>
<evidence type="ECO:0000313" key="4">
    <source>
        <dbReference type="Proteomes" id="UP000275267"/>
    </source>
</evidence>